<protein>
    <recommendedName>
        <fullName evidence="2">HTH cro/C1-type domain-containing protein</fullName>
    </recommendedName>
</protein>
<sequence>MTLAELGEKVTLSHSAIHHFETELRRPTESLVVALAQALDVTPSYFGVPIREEFREEECHFRSEKIPGPAKTRVLAHGTLFGLFVENVALHLKAARLRLPPPSLPSERASGKESVERVAEMCRRTLGLGLDRPILSMVRVLEGRGVVVTRFEASIKAHDAVKIDAFSRLGSKRPVVVLNADKGSTSRARWDMAHELGHLVLHGGLRPGDIEQEKDADFFASAFLLPRTGFLKEFPQQSKLNWDTVFTIKRRWGASAASIVRRAFDLGRIDALEYRRSWKHYMYRHWHKGEPDEPADEPPEMVRNSLKHIATRTGATPRHLAQELGWMPAMLNRIVGEDAAWEEPEIPVDGARVIPFRRTQVGS</sequence>
<evidence type="ECO:0000259" key="2">
    <source>
        <dbReference type="PROSITE" id="PS50943"/>
    </source>
</evidence>
<comment type="similarity">
    <text evidence="1">Belongs to the short-chain fatty acyl-CoA assimilation regulator (ScfR) family.</text>
</comment>
<evidence type="ECO:0000313" key="3">
    <source>
        <dbReference type="EMBL" id="EPX62530.1"/>
    </source>
</evidence>
<evidence type="ECO:0000313" key="4">
    <source>
        <dbReference type="Proteomes" id="UP000011682"/>
    </source>
</evidence>
<comment type="caution">
    <text evidence="3">The sequence shown here is derived from an EMBL/GenBank/DDBJ whole genome shotgun (WGS) entry which is preliminary data.</text>
</comment>
<dbReference type="CDD" id="cd00093">
    <property type="entry name" value="HTH_XRE"/>
    <property type="match status" value="1"/>
</dbReference>
<dbReference type="InterPro" id="IPR010982">
    <property type="entry name" value="Lambda_DNA-bd_dom_sf"/>
</dbReference>
<dbReference type="PANTHER" id="PTHR43236">
    <property type="entry name" value="ANTITOXIN HIGA1"/>
    <property type="match status" value="1"/>
</dbReference>
<feature type="domain" description="HTH cro/C1-type" evidence="2">
    <location>
        <begin position="1"/>
        <end position="46"/>
    </location>
</feature>
<reference evidence="3" key="1">
    <citation type="submission" date="2013-05" db="EMBL/GenBank/DDBJ databases">
        <title>Genome assembly of Cystobacter fuscus DSM 2262.</title>
        <authorList>
            <person name="Sharma G."/>
            <person name="Khatri I."/>
            <person name="Kaur C."/>
            <person name="Mayilraj S."/>
            <person name="Subramanian S."/>
        </authorList>
    </citation>
    <scope>NUCLEOTIDE SEQUENCE [LARGE SCALE GENOMIC DNA]</scope>
    <source>
        <strain evidence="3">DSM 2262</strain>
    </source>
</reference>
<keyword evidence="4" id="KW-1185">Reference proteome</keyword>
<dbReference type="PROSITE" id="PS50943">
    <property type="entry name" value="HTH_CROC1"/>
    <property type="match status" value="1"/>
</dbReference>
<accession>S9PDT1</accession>
<dbReference type="GO" id="GO:0003677">
    <property type="term" value="F:DNA binding"/>
    <property type="evidence" value="ECO:0007669"/>
    <property type="project" value="InterPro"/>
</dbReference>
<dbReference type="Gene3D" id="1.10.260.40">
    <property type="entry name" value="lambda repressor-like DNA-binding domains"/>
    <property type="match status" value="1"/>
</dbReference>
<dbReference type="eggNOG" id="COG2856">
    <property type="taxonomic scope" value="Bacteria"/>
</dbReference>
<dbReference type="SUPFAM" id="SSF47413">
    <property type="entry name" value="lambda repressor-like DNA-binding domains"/>
    <property type="match status" value="1"/>
</dbReference>
<proteinExistence type="inferred from homology"/>
<dbReference type="PANTHER" id="PTHR43236:SF1">
    <property type="entry name" value="BLL7220 PROTEIN"/>
    <property type="match status" value="1"/>
</dbReference>
<dbReference type="InterPro" id="IPR052345">
    <property type="entry name" value="Rad_response_metalloprotease"/>
</dbReference>
<evidence type="ECO:0000256" key="1">
    <source>
        <dbReference type="ARBA" id="ARBA00007227"/>
    </source>
</evidence>
<dbReference type="Pfam" id="PF06114">
    <property type="entry name" value="Peptidase_M78"/>
    <property type="match status" value="1"/>
</dbReference>
<dbReference type="Pfam" id="PF01381">
    <property type="entry name" value="HTH_3"/>
    <property type="match status" value="1"/>
</dbReference>
<organism evidence="3 4">
    <name type="scientific">Cystobacter fuscus (strain ATCC 25194 / DSM 2262 / NBRC 100088 / M29)</name>
    <dbReference type="NCBI Taxonomy" id="1242864"/>
    <lineage>
        <taxon>Bacteria</taxon>
        <taxon>Pseudomonadati</taxon>
        <taxon>Myxococcota</taxon>
        <taxon>Myxococcia</taxon>
        <taxon>Myxococcales</taxon>
        <taxon>Cystobacterineae</taxon>
        <taxon>Archangiaceae</taxon>
        <taxon>Cystobacter</taxon>
    </lineage>
</organism>
<dbReference type="InterPro" id="IPR010359">
    <property type="entry name" value="IrrE_HExxH"/>
</dbReference>
<dbReference type="Gene3D" id="1.10.10.2910">
    <property type="match status" value="1"/>
</dbReference>
<name>S9PDT1_CYSF2</name>
<gene>
    <name evidence="3" type="ORF">D187_008718</name>
</gene>
<dbReference type="Proteomes" id="UP000011682">
    <property type="component" value="Unassembled WGS sequence"/>
</dbReference>
<dbReference type="EMBL" id="ANAH02000007">
    <property type="protein sequence ID" value="EPX62530.1"/>
    <property type="molecule type" value="Genomic_DNA"/>
</dbReference>
<dbReference type="InterPro" id="IPR001387">
    <property type="entry name" value="Cro/C1-type_HTH"/>
</dbReference>
<dbReference type="AlphaFoldDB" id="S9PDT1"/>